<dbReference type="RefSeq" id="WP_169670230.1">
    <property type="nucleotide sequence ID" value="NZ_JABBHF010000002.1"/>
</dbReference>
<dbReference type="InterPro" id="IPR013783">
    <property type="entry name" value="Ig-like_fold"/>
</dbReference>
<organism evidence="1 2">
    <name type="scientific">Flavivirga algicola</name>
    <dbReference type="NCBI Taxonomy" id="2729136"/>
    <lineage>
        <taxon>Bacteria</taxon>
        <taxon>Pseudomonadati</taxon>
        <taxon>Bacteroidota</taxon>
        <taxon>Flavobacteriia</taxon>
        <taxon>Flavobacteriales</taxon>
        <taxon>Flavobacteriaceae</taxon>
        <taxon>Flavivirga</taxon>
    </lineage>
</organism>
<dbReference type="Proteomes" id="UP000746690">
    <property type="component" value="Unassembled WGS sequence"/>
</dbReference>
<sequence>MIRHYTYKGILLMASVVMFNCGGSDSDGGDGANDKVLPPEAASLAFPLKDEECNQGNIVSPTESNVTFEWSEADNATSYTVVLTNLITNETQETTSNNTSTDIKILRGTPYSWHVVSKSNKTTTTATSETWRFYNAGEGVSNYAPFPAELVSPSMGSTTVGTTVSLQWTGSDIDNDIEEYMVYLDTANPPTNLQATTSDTSVNDIALAASTGYYWYVVTTDTYGNKSNSQVFEFTTQ</sequence>
<keyword evidence="2" id="KW-1185">Reference proteome</keyword>
<evidence type="ECO:0000313" key="2">
    <source>
        <dbReference type="Proteomes" id="UP000746690"/>
    </source>
</evidence>
<protein>
    <recommendedName>
        <fullName evidence="3">Fibronectin type-III domain-containing protein</fullName>
    </recommendedName>
</protein>
<reference evidence="1 2" key="1">
    <citation type="submission" date="2020-04" db="EMBL/GenBank/DDBJ databases">
        <title>A Flavivirga sp. nov.</title>
        <authorList>
            <person name="Sun X."/>
        </authorList>
    </citation>
    <scope>NUCLEOTIDE SEQUENCE [LARGE SCALE GENOMIC DNA]</scope>
    <source>
        <strain evidence="1 2">Y03</strain>
    </source>
</reference>
<proteinExistence type="predicted"/>
<dbReference type="Gene3D" id="2.60.40.10">
    <property type="entry name" value="Immunoglobulins"/>
    <property type="match status" value="1"/>
</dbReference>
<name>A0ABX1RU23_9FLAO</name>
<evidence type="ECO:0000313" key="1">
    <source>
        <dbReference type="EMBL" id="NMH86573.1"/>
    </source>
</evidence>
<evidence type="ECO:0008006" key="3">
    <source>
        <dbReference type="Google" id="ProtNLM"/>
    </source>
</evidence>
<dbReference type="SUPFAM" id="SSF49265">
    <property type="entry name" value="Fibronectin type III"/>
    <property type="match status" value="1"/>
</dbReference>
<gene>
    <name evidence="1" type="ORF">HHX25_03590</name>
</gene>
<comment type="caution">
    <text evidence="1">The sequence shown here is derived from an EMBL/GenBank/DDBJ whole genome shotgun (WGS) entry which is preliminary data.</text>
</comment>
<dbReference type="InterPro" id="IPR036116">
    <property type="entry name" value="FN3_sf"/>
</dbReference>
<dbReference type="EMBL" id="JABBHF010000002">
    <property type="protein sequence ID" value="NMH86573.1"/>
    <property type="molecule type" value="Genomic_DNA"/>
</dbReference>
<accession>A0ABX1RU23</accession>